<dbReference type="PATRIC" id="fig|1217705.3.peg.2067"/>
<comment type="caution">
    <text evidence="1">The sequence shown here is derived from an EMBL/GenBank/DDBJ whole genome shotgun (WGS) entry which is preliminary data.</text>
</comment>
<gene>
    <name evidence="1" type="ORF">F900_02127</name>
</gene>
<evidence type="ECO:0000313" key="2">
    <source>
        <dbReference type="Proteomes" id="UP000013248"/>
    </source>
</evidence>
<dbReference type="STRING" id="1217705.F900_02127"/>
<dbReference type="EMBL" id="APRP01000022">
    <property type="protein sequence ID" value="ENX00456.1"/>
    <property type="molecule type" value="Genomic_DNA"/>
</dbReference>
<dbReference type="RefSeq" id="WP_005217387.1">
    <property type="nucleotide sequence ID" value="NZ_KB850089.1"/>
</dbReference>
<dbReference type="HOGENOM" id="CLU_097047_0_0_6"/>
<dbReference type="AlphaFoldDB" id="N9N4E8"/>
<sequence length="248" mass="28346">MLVEKFDFLELLRLAIANGNGKGDVTKDVILGEMALLSANARMWGELLLEKVDFERIAVITPAQKQTKLFVSKYDFNYQYQRRIEDKPGKVEFKQGQIRSADFFRMRNKLASKIHNVMIKNKFRPANFNGDLVKAAKGVAEIVLRGHLFVKAMCGKCQGLGRLELISTIEPANSKFCEKCNGTGKQPYTLNEKIDIAGFTLTKTNYIKSYQKYELIGESIVAEWENEIRGRISRLFRIELPEQIVEQV</sequence>
<organism evidence="1 2">
    <name type="scientific">Acinetobacter modestus</name>
    <dbReference type="NCBI Taxonomy" id="1776740"/>
    <lineage>
        <taxon>Bacteria</taxon>
        <taxon>Pseudomonadati</taxon>
        <taxon>Pseudomonadota</taxon>
        <taxon>Gammaproteobacteria</taxon>
        <taxon>Moraxellales</taxon>
        <taxon>Moraxellaceae</taxon>
        <taxon>Acinetobacter</taxon>
    </lineage>
</organism>
<dbReference type="Proteomes" id="UP000013248">
    <property type="component" value="Unassembled WGS sequence"/>
</dbReference>
<accession>N9N4E8</accession>
<proteinExistence type="predicted"/>
<name>N9N4E8_9GAMM</name>
<evidence type="ECO:0000313" key="1">
    <source>
        <dbReference type="EMBL" id="ENX00456.1"/>
    </source>
</evidence>
<dbReference type="eggNOG" id="ENOG5033TT1">
    <property type="taxonomic scope" value="Bacteria"/>
</dbReference>
<reference evidence="1 2" key="1">
    <citation type="submission" date="2013-02" db="EMBL/GenBank/DDBJ databases">
        <title>The Genome Sequence of Acinetobacter sp. ANC 3862.</title>
        <authorList>
            <consortium name="The Broad Institute Genome Sequencing Platform"/>
            <consortium name="The Broad Institute Genome Sequencing Center for Infectious Disease"/>
            <person name="Cerqueira G."/>
            <person name="Feldgarden M."/>
            <person name="Courvalin P."/>
            <person name="Perichon B."/>
            <person name="Grillot-Courvalin C."/>
            <person name="Clermont D."/>
            <person name="Rocha E."/>
            <person name="Yoon E.-J."/>
            <person name="Nemec A."/>
            <person name="Walker B."/>
            <person name="Young S.K."/>
            <person name="Zeng Q."/>
            <person name="Gargeya S."/>
            <person name="Fitzgerald M."/>
            <person name="Haas B."/>
            <person name="Abouelleil A."/>
            <person name="Alvarado L."/>
            <person name="Arachchi H.M."/>
            <person name="Berlin A.M."/>
            <person name="Chapman S.B."/>
            <person name="Dewar J."/>
            <person name="Goldberg J."/>
            <person name="Griggs A."/>
            <person name="Gujja S."/>
            <person name="Hansen M."/>
            <person name="Howarth C."/>
            <person name="Imamovic A."/>
            <person name="Larimer J."/>
            <person name="McCowan C."/>
            <person name="Murphy C."/>
            <person name="Neiman D."/>
            <person name="Pearson M."/>
            <person name="Priest M."/>
            <person name="Roberts A."/>
            <person name="Saif S."/>
            <person name="Shea T."/>
            <person name="Sisk P."/>
            <person name="Sykes S."/>
            <person name="Wortman J."/>
            <person name="Nusbaum C."/>
            <person name="Birren B."/>
        </authorList>
    </citation>
    <scope>NUCLEOTIDE SEQUENCE [LARGE SCALE GENOMIC DNA]</scope>
    <source>
        <strain evidence="1 2">ANC 3862</strain>
    </source>
</reference>
<protein>
    <submittedName>
        <fullName evidence="1">Uncharacterized protein</fullName>
    </submittedName>
</protein>